<evidence type="ECO:0000313" key="4">
    <source>
        <dbReference type="Proteomes" id="UP001194696"/>
    </source>
</evidence>
<dbReference type="Proteomes" id="UP001194696">
    <property type="component" value="Unassembled WGS sequence"/>
</dbReference>
<sequence length="153" mass="16408">MRILSITLAVSLALVTMTKAAPMPMPMPALDENPNFDENQEQFACLEQCLQVEQQCLLVSNSMHDCYVAFDSCHGVCYPEVAHPDDSEPPVTPAPAVPGPGDNQINQITESDLTNPAIDDTTDGADETDDTTDGAEETDDTTDGAEETDDSTD</sequence>
<reference evidence="3 4" key="1">
    <citation type="journal article" date="2020" name="Fungal Divers.">
        <title>Resolving the Mortierellaceae phylogeny through synthesis of multi-gene phylogenetics and phylogenomics.</title>
        <authorList>
            <person name="Vandepol N."/>
            <person name="Liber J."/>
            <person name="Desiro A."/>
            <person name="Na H."/>
            <person name="Kennedy M."/>
            <person name="Barry K."/>
            <person name="Grigoriev I.V."/>
            <person name="Miller A.N."/>
            <person name="O'Donnell K."/>
            <person name="Stajich J.E."/>
            <person name="Bonito G."/>
        </authorList>
    </citation>
    <scope>NUCLEOTIDE SEQUENCE [LARGE SCALE GENOMIC DNA]</scope>
    <source>
        <strain evidence="3 4">AD045</strain>
    </source>
</reference>
<feature type="chain" id="PRO_5045083042" evidence="2">
    <location>
        <begin position="21"/>
        <end position="153"/>
    </location>
</feature>
<protein>
    <submittedName>
        <fullName evidence="3">Uncharacterized protein</fullName>
    </submittedName>
</protein>
<keyword evidence="2" id="KW-0732">Signal</keyword>
<proteinExistence type="predicted"/>
<comment type="caution">
    <text evidence="3">The sequence shown here is derived from an EMBL/GenBank/DDBJ whole genome shotgun (WGS) entry which is preliminary data.</text>
</comment>
<organism evidence="3 4">
    <name type="scientific">Linnemannia gamsii</name>
    <dbReference type="NCBI Taxonomy" id="64522"/>
    <lineage>
        <taxon>Eukaryota</taxon>
        <taxon>Fungi</taxon>
        <taxon>Fungi incertae sedis</taxon>
        <taxon>Mucoromycota</taxon>
        <taxon>Mortierellomycotina</taxon>
        <taxon>Mortierellomycetes</taxon>
        <taxon>Mortierellales</taxon>
        <taxon>Mortierellaceae</taxon>
        <taxon>Linnemannia</taxon>
    </lineage>
</organism>
<feature type="signal peptide" evidence="2">
    <location>
        <begin position="1"/>
        <end position="20"/>
    </location>
</feature>
<feature type="compositionally biased region" description="Acidic residues" evidence="1">
    <location>
        <begin position="120"/>
        <end position="153"/>
    </location>
</feature>
<feature type="compositionally biased region" description="Polar residues" evidence="1">
    <location>
        <begin position="103"/>
        <end position="114"/>
    </location>
</feature>
<evidence type="ECO:0000313" key="3">
    <source>
        <dbReference type="EMBL" id="KAG0283162.1"/>
    </source>
</evidence>
<gene>
    <name evidence="3" type="ORF">BGZ96_012470</name>
</gene>
<dbReference type="EMBL" id="JAAAIM010000944">
    <property type="protein sequence ID" value="KAG0283162.1"/>
    <property type="molecule type" value="Genomic_DNA"/>
</dbReference>
<feature type="non-terminal residue" evidence="3">
    <location>
        <position position="153"/>
    </location>
</feature>
<name>A0ABQ7JQW8_9FUNG</name>
<accession>A0ABQ7JQW8</accession>
<evidence type="ECO:0000256" key="2">
    <source>
        <dbReference type="SAM" id="SignalP"/>
    </source>
</evidence>
<evidence type="ECO:0000256" key="1">
    <source>
        <dbReference type="SAM" id="MobiDB-lite"/>
    </source>
</evidence>
<feature type="region of interest" description="Disordered" evidence="1">
    <location>
        <begin position="79"/>
        <end position="153"/>
    </location>
</feature>
<keyword evidence="4" id="KW-1185">Reference proteome</keyword>